<dbReference type="eggNOG" id="COG0745">
    <property type="taxonomic scope" value="Bacteria"/>
</dbReference>
<gene>
    <name evidence="10" type="ORF">PGRAT_27480</name>
</gene>
<dbReference type="SMART" id="SM00862">
    <property type="entry name" value="Trans_reg_C"/>
    <property type="match status" value="1"/>
</dbReference>
<evidence type="ECO:0000256" key="2">
    <source>
        <dbReference type="ARBA" id="ARBA00023012"/>
    </source>
</evidence>
<dbReference type="InterPro" id="IPR039420">
    <property type="entry name" value="WalR-like"/>
</dbReference>
<proteinExistence type="predicted"/>
<evidence type="ECO:0000256" key="3">
    <source>
        <dbReference type="ARBA" id="ARBA00023015"/>
    </source>
</evidence>
<keyword evidence="3" id="KW-0805">Transcription regulation</keyword>
<dbReference type="Pfam" id="PF00072">
    <property type="entry name" value="Response_reg"/>
    <property type="match status" value="1"/>
</dbReference>
<dbReference type="AlphaFoldDB" id="A0A089MHI2"/>
<dbReference type="SMART" id="SM00448">
    <property type="entry name" value="REC"/>
    <property type="match status" value="1"/>
</dbReference>
<dbReference type="FunFam" id="3.40.50.2300:FF:000001">
    <property type="entry name" value="DNA-binding response regulator PhoB"/>
    <property type="match status" value="1"/>
</dbReference>
<dbReference type="SUPFAM" id="SSF52172">
    <property type="entry name" value="CheY-like"/>
    <property type="match status" value="1"/>
</dbReference>
<protein>
    <submittedName>
        <fullName evidence="10">Chemotaxis protein CheY</fullName>
    </submittedName>
</protein>
<feature type="domain" description="OmpR/PhoB-type" evidence="9">
    <location>
        <begin position="129"/>
        <end position="228"/>
    </location>
</feature>
<evidence type="ECO:0000256" key="1">
    <source>
        <dbReference type="ARBA" id="ARBA00022553"/>
    </source>
</evidence>
<dbReference type="GO" id="GO:0005829">
    <property type="term" value="C:cytosol"/>
    <property type="evidence" value="ECO:0007669"/>
    <property type="project" value="TreeGrafter"/>
</dbReference>
<dbReference type="Gene3D" id="1.10.10.10">
    <property type="entry name" value="Winged helix-like DNA-binding domain superfamily/Winged helix DNA-binding domain"/>
    <property type="match status" value="1"/>
</dbReference>
<dbReference type="InterPro" id="IPR011006">
    <property type="entry name" value="CheY-like_superfamily"/>
</dbReference>
<dbReference type="Gene3D" id="6.10.250.690">
    <property type="match status" value="1"/>
</dbReference>
<dbReference type="InterPro" id="IPR036388">
    <property type="entry name" value="WH-like_DNA-bd_sf"/>
</dbReference>
<dbReference type="RefSeq" id="WP_025704904.1">
    <property type="nucleotide sequence ID" value="NZ_CP009287.1"/>
</dbReference>
<keyword evidence="2" id="KW-0902">Two-component regulatory system</keyword>
<dbReference type="PROSITE" id="PS50110">
    <property type="entry name" value="RESPONSE_REGULATORY"/>
    <property type="match status" value="1"/>
</dbReference>
<dbReference type="Gene3D" id="3.40.50.2300">
    <property type="match status" value="1"/>
</dbReference>
<evidence type="ECO:0000313" key="11">
    <source>
        <dbReference type="Proteomes" id="UP000029500"/>
    </source>
</evidence>
<evidence type="ECO:0000256" key="4">
    <source>
        <dbReference type="ARBA" id="ARBA00023125"/>
    </source>
</evidence>
<dbReference type="GO" id="GO:0000976">
    <property type="term" value="F:transcription cis-regulatory region binding"/>
    <property type="evidence" value="ECO:0007669"/>
    <property type="project" value="TreeGrafter"/>
</dbReference>
<evidence type="ECO:0000259" key="9">
    <source>
        <dbReference type="PROSITE" id="PS51755"/>
    </source>
</evidence>
<feature type="DNA-binding region" description="OmpR/PhoB-type" evidence="7">
    <location>
        <begin position="129"/>
        <end position="228"/>
    </location>
</feature>
<dbReference type="GO" id="GO:0006355">
    <property type="term" value="P:regulation of DNA-templated transcription"/>
    <property type="evidence" value="ECO:0007669"/>
    <property type="project" value="InterPro"/>
</dbReference>
<evidence type="ECO:0000256" key="5">
    <source>
        <dbReference type="ARBA" id="ARBA00023163"/>
    </source>
</evidence>
<dbReference type="CDD" id="cd00383">
    <property type="entry name" value="trans_reg_C"/>
    <property type="match status" value="1"/>
</dbReference>
<dbReference type="Proteomes" id="UP000029500">
    <property type="component" value="Chromosome"/>
</dbReference>
<dbReference type="OrthoDB" id="9790442at2"/>
<dbReference type="GO" id="GO:0032993">
    <property type="term" value="C:protein-DNA complex"/>
    <property type="evidence" value="ECO:0007669"/>
    <property type="project" value="TreeGrafter"/>
</dbReference>
<name>A0A089MHI2_9BACL</name>
<dbReference type="Pfam" id="PF00486">
    <property type="entry name" value="Trans_reg_C"/>
    <property type="match status" value="1"/>
</dbReference>
<accession>A0A089MHI2</accession>
<keyword evidence="11" id="KW-1185">Reference proteome</keyword>
<dbReference type="KEGG" id="pgm:PGRAT_27480"/>
<dbReference type="InterPro" id="IPR001867">
    <property type="entry name" value="OmpR/PhoB-type_DNA-bd"/>
</dbReference>
<feature type="modified residue" description="4-aspartylphosphate" evidence="6">
    <location>
        <position position="52"/>
    </location>
</feature>
<evidence type="ECO:0000256" key="7">
    <source>
        <dbReference type="PROSITE-ProRule" id="PRU01091"/>
    </source>
</evidence>
<evidence type="ECO:0000259" key="8">
    <source>
        <dbReference type="PROSITE" id="PS50110"/>
    </source>
</evidence>
<dbReference type="PANTHER" id="PTHR48111:SF54">
    <property type="entry name" value="STAGE 0 SPORULATION PROTEIN A HOMOLOG"/>
    <property type="match status" value="1"/>
</dbReference>
<dbReference type="EMBL" id="CP009287">
    <property type="protein sequence ID" value="AIQ70938.1"/>
    <property type="molecule type" value="Genomic_DNA"/>
</dbReference>
<keyword evidence="1 6" id="KW-0597">Phosphoprotein</keyword>
<sequence length="231" mass="26048">MKVLILEDEKPIRDLLRINLKRAGFDVVEAATGESALAIAGKDRDFDIAIIDLMLPGISGFQVCAELRRQYPRLGIIMLTAKSQEVDKVMGLESGADDYVVKPFSPVELTARVRALYRRMYPEEAPPPQNSIQLAPFTLLLDERKLLKNTIDVPLTPTEYSIVKLLMEQPGKAVSRDDILTSVWGQYFMGELKIVDVNVSRIRQKIGQESSGPQYLETVWGFGYLWRTQSC</sequence>
<keyword evidence="4 7" id="KW-0238">DNA-binding</keyword>
<dbReference type="GO" id="GO:0000156">
    <property type="term" value="F:phosphorelay response regulator activity"/>
    <property type="evidence" value="ECO:0007669"/>
    <property type="project" value="TreeGrafter"/>
</dbReference>
<evidence type="ECO:0000313" key="10">
    <source>
        <dbReference type="EMBL" id="AIQ70938.1"/>
    </source>
</evidence>
<reference evidence="10 11" key="1">
    <citation type="submission" date="2014-08" db="EMBL/GenBank/DDBJ databases">
        <title>Comparative genomics of the Paenibacillus odorifer group.</title>
        <authorList>
            <person name="den Bakker H.C."/>
            <person name="Tsai Y.-C."/>
            <person name="Martin N."/>
            <person name="Korlach J."/>
            <person name="Wiedmann M."/>
        </authorList>
    </citation>
    <scope>NUCLEOTIDE SEQUENCE [LARGE SCALE GENOMIC DNA]</scope>
    <source>
        <strain evidence="10 11">DSM 15220</strain>
    </source>
</reference>
<feature type="domain" description="Response regulatory" evidence="8">
    <location>
        <begin position="2"/>
        <end position="117"/>
    </location>
</feature>
<dbReference type="HOGENOM" id="CLU_000445_30_4_9"/>
<dbReference type="PANTHER" id="PTHR48111">
    <property type="entry name" value="REGULATOR OF RPOS"/>
    <property type="match status" value="1"/>
</dbReference>
<organism evidence="10 11">
    <name type="scientific">Paenibacillus graminis</name>
    <dbReference type="NCBI Taxonomy" id="189425"/>
    <lineage>
        <taxon>Bacteria</taxon>
        <taxon>Bacillati</taxon>
        <taxon>Bacillota</taxon>
        <taxon>Bacilli</taxon>
        <taxon>Bacillales</taxon>
        <taxon>Paenibacillaceae</taxon>
        <taxon>Paenibacillus</taxon>
    </lineage>
</organism>
<keyword evidence="5" id="KW-0804">Transcription</keyword>
<dbReference type="PROSITE" id="PS51755">
    <property type="entry name" value="OMPR_PHOB"/>
    <property type="match status" value="1"/>
</dbReference>
<evidence type="ECO:0000256" key="6">
    <source>
        <dbReference type="PROSITE-ProRule" id="PRU00169"/>
    </source>
</evidence>
<dbReference type="STRING" id="189425.PGRAT_27480"/>
<dbReference type="InterPro" id="IPR001789">
    <property type="entry name" value="Sig_transdc_resp-reg_receiver"/>
</dbReference>